<dbReference type="RefSeq" id="WP_068992956.1">
    <property type="nucleotide sequence ID" value="NZ_CP012418.1"/>
</dbReference>
<feature type="region of interest" description="Disordered" evidence="1">
    <location>
        <begin position="25"/>
        <end position="53"/>
    </location>
</feature>
<organism evidence="2 3">
    <name type="scientific">Kangiella sediminilitoris</name>
    <dbReference type="NCBI Taxonomy" id="1144748"/>
    <lineage>
        <taxon>Bacteria</taxon>
        <taxon>Pseudomonadati</taxon>
        <taxon>Pseudomonadota</taxon>
        <taxon>Gammaproteobacteria</taxon>
        <taxon>Kangiellales</taxon>
        <taxon>Kangiellaceae</taxon>
        <taxon>Kangiella</taxon>
    </lineage>
</organism>
<evidence type="ECO:0000313" key="2">
    <source>
        <dbReference type="EMBL" id="AOE50564.1"/>
    </source>
</evidence>
<dbReference type="Proteomes" id="UP000094147">
    <property type="component" value="Chromosome"/>
</dbReference>
<gene>
    <name evidence="2" type="ORF">KS2013_1855</name>
</gene>
<proteinExistence type="predicted"/>
<dbReference type="OrthoDB" id="6193573at2"/>
<accession>A0A1B3BCM2</accession>
<sequence>MKKIIIPLVTIGILFILYTVFFQPSPSSKTKEQSAVATDSMDASGNDTVKTEPIDNKKPLKEVITTQESTKTNKKGLSCYQRYSSRPEWGGIQKIQEDISIDISYLYPEGNSYTNMPVESLKSFADSGDKDAMIFYGVELMQMAALGLSSLKRAELERQHRVEEVKEQRISHEPDLEQFNEGVEYIHRAAEEGKFAAFLEVQLYHRILAYQMKERSWDEEQINGSLATSHAYDLLQQEIMKSNALFVKMMSQEKALKRRIWRIYPKKENHDELLKEIQREGQLKFERLKEDWVRNRELKGQEVYPDLIGKDLESFTKAMIRDCYSD</sequence>
<evidence type="ECO:0000313" key="3">
    <source>
        <dbReference type="Proteomes" id="UP000094147"/>
    </source>
</evidence>
<protein>
    <submittedName>
        <fullName evidence="2">Uncharacterized protein</fullName>
    </submittedName>
</protein>
<dbReference type="EMBL" id="CP012418">
    <property type="protein sequence ID" value="AOE50564.1"/>
    <property type="molecule type" value="Genomic_DNA"/>
</dbReference>
<name>A0A1B3BCM2_9GAMM</name>
<dbReference type="STRING" id="1144748.KS2013_1855"/>
<dbReference type="KEGG" id="ksd:KS2013_1855"/>
<keyword evidence="3" id="KW-1185">Reference proteome</keyword>
<feature type="compositionally biased region" description="Polar residues" evidence="1">
    <location>
        <begin position="25"/>
        <end position="48"/>
    </location>
</feature>
<reference evidence="3" key="1">
    <citation type="submission" date="2015-08" db="EMBL/GenBank/DDBJ databases">
        <authorList>
            <person name="Kim K.M."/>
        </authorList>
    </citation>
    <scope>NUCLEOTIDE SEQUENCE [LARGE SCALE GENOMIC DNA]</scope>
    <source>
        <strain evidence="3">KCTC 23892</strain>
    </source>
</reference>
<dbReference type="AlphaFoldDB" id="A0A1B3BCM2"/>
<evidence type="ECO:0000256" key="1">
    <source>
        <dbReference type="SAM" id="MobiDB-lite"/>
    </source>
</evidence>